<evidence type="ECO:0000256" key="1">
    <source>
        <dbReference type="SAM" id="Phobius"/>
    </source>
</evidence>
<dbReference type="RefSeq" id="WP_094968739.1">
    <property type="nucleotide sequence ID" value="NZ_NGJN01000005.1"/>
</dbReference>
<feature type="transmembrane region" description="Helical" evidence="1">
    <location>
        <begin position="60"/>
        <end position="81"/>
    </location>
</feature>
<dbReference type="AlphaFoldDB" id="A0A265US57"/>
<evidence type="ECO:0000313" key="3">
    <source>
        <dbReference type="Proteomes" id="UP000216840"/>
    </source>
</evidence>
<proteinExistence type="predicted"/>
<reference evidence="2 3" key="1">
    <citation type="submission" date="2017-05" db="EMBL/GenBank/DDBJ databases">
        <title>The draft genome sequence of Idiomarina salinarum WNB302.</title>
        <authorList>
            <person name="Sun Y."/>
            <person name="Chen B."/>
            <person name="Du Z."/>
        </authorList>
    </citation>
    <scope>NUCLEOTIDE SEQUENCE [LARGE SCALE GENOMIC DNA]</scope>
    <source>
        <strain evidence="2 3">WNB302</strain>
    </source>
</reference>
<feature type="transmembrane region" description="Helical" evidence="1">
    <location>
        <begin position="120"/>
        <end position="139"/>
    </location>
</feature>
<dbReference type="Proteomes" id="UP000216840">
    <property type="component" value="Unassembled WGS sequence"/>
</dbReference>
<feature type="transmembrane region" description="Helical" evidence="1">
    <location>
        <begin position="93"/>
        <end position="114"/>
    </location>
</feature>
<accession>A0A265US57</accession>
<keyword evidence="3" id="KW-1185">Reference proteome</keyword>
<gene>
    <name evidence="2" type="ORF">CA834_10935</name>
</gene>
<evidence type="ECO:0008006" key="4">
    <source>
        <dbReference type="Google" id="ProtNLM"/>
    </source>
</evidence>
<protein>
    <recommendedName>
        <fullName evidence="4">DUF2306 domain-containing protein</fullName>
    </recommendedName>
</protein>
<dbReference type="Pfam" id="PF10067">
    <property type="entry name" value="DUF2306"/>
    <property type="match status" value="1"/>
</dbReference>
<dbReference type="EMBL" id="NGJN01000005">
    <property type="protein sequence ID" value="OZV68153.1"/>
    <property type="molecule type" value="Genomic_DNA"/>
</dbReference>
<sequence length="157" mass="17825">MILIIHTTFSVVALLAGIIFLLPKGTEKHKKMGYLYTISMLICVVTSFGLFNIWGGFGVYHVLSIVSFITLIIALYFPLFARHNKHWVVQHSIWMGYSYVGLVMAGGSHLFGVFPDWPSWLRVVAFWVFPYVLGSILIFKNKNEAVKKAISNLKNKN</sequence>
<dbReference type="OrthoDB" id="6385003at2"/>
<keyword evidence="1" id="KW-0812">Transmembrane</keyword>
<dbReference type="InterPro" id="IPR018750">
    <property type="entry name" value="DUF2306_membrane"/>
</dbReference>
<name>A0A265US57_9FLAO</name>
<keyword evidence="1" id="KW-0472">Membrane</keyword>
<evidence type="ECO:0000313" key="2">
    <source>
        <dbReference type="EMBL" id="OZV68153.1"/>
    </source>
</evidence>
<keyword evidence="1" id="KW-1133">Transmembrane helix</keyword>
<comment type="caution">
    <text evidence="2">The sequence shown here is derived from an EMBL/GenBank/DDBJ whole genome shotgun (WGS) entry which is preliminary data.</text>
</comment>
<organism evidence="2 3">
    <name type="scientific">Winogradskyella aurantia</name>
    <dbReference type="NCBI Taxonomy" id="1915063"/>
    <lineage>
        <taxon>Bacteria</taxon>
        <taxon>Pseudomonadati</taxon>
        <taxon>Bacteroidota</taxon>
        <taxon>Flavobacteriia</taxon>
        <taxon>Flavobacteriales</taxon>
        <taxon>Flavobacteriaceae</taxon>
        <taxon>Winogradskyella</taxon>
    </lineage>
</organism>
<feature type="transmembrane region" description="Helical" evidence="1">
    <location>
        <begin position="6"/>
        <end position="22"/>
    </location>
</feature>
<feature type="transmembrane region" description="Helical" evidence="1">
    <location>
        <begin position="34"/>
        <end position="54"/>
    </location>
</feature>